<comment type="subcellular location">
    <subcellularLocation>
        <location evidence="1">Secreted</location>
    </subcellularLocation>
</comment>
<keyword evidence="4 5" id="KW-0732">Signal</keyword>
<feature type="chain" id="PRO_5036280848" evidence="5">
    <location>
        <begin position="19"/>
        <end position="125"/>
    </location>
</feature>
<evidence type="ECO:0000256" key="3">
    <source>
        <dbReference type="ARBA" id="ARBA00022525"/>
    </source>
</evidence>
<dbReference type="GO" id="GO:0005576">
    <property type="term" value="C:extracellular region"/>
    <property type="evidence" value="ECO:0007669"/>
    <property type="project" value="UniProtKB-SubCell"/>
</dbReference>
<evidence type="ECO:0000313" key="7">
    <source>
        <dbReference type="EMBL" id="KAF1756710.1"/>
    </source>
</evidence>
<evidence type="ECO:0000313" key="8">
    <source>
        <dbReference type="Proteomes" id="UP000008281"/>
    </source>
</evidence>
<evidence type="ECO:0000256" key="1">
    <source>
        <dbReference type="ARBA" id="ARBA00004613"/>
    </source>
</evidence>
<name>E3NNE4_CAERE</name>
<evidence type="ECO:0000256" key="2">
    <source>
        <dbReference type="ARBA" id="ARBA00005932"/>
    </source>
</evidence>
<dbReference type="InParanoid" id="E3NNE4"/>
<dbReference type="Pfam" id="PF07403">
    <property type="entry name" value="DUF1505"/>
    <property type="match status" value="1"/>
</dbReference>
<protein>
    <submittedName>
        <fullName evidence="6">Uncharacterized protein</fullName>
    </submittedName>
</protein>
<dbReference type="AlphaFoldDB" id="E3NNE4"/>
<dbReference type="Proteomes" id="UP000008281">
    <property type="component" value="Unassembled WGS sequence"/>
</dbReference>
<dbReference type="Proteomes" id="UP000483820">
    <property type="component" value="Chromosome IV"/>
</dbReference>
<dbReference type="OrthoDB" id="5872898at2759"/>
<evidence type="ECO:0000256" key="5">
    <source>
        <dbReference type="SAM" id="SignalP"/>
    </source>
</evidence>
<comment type="similarity">
    <text evidence="2">Belongs to the UPF0375 family.</text>
</comment>
<gene>
    <name evidence="6" type="ORF">CRE_24303</name>
    <name evidence="7" type="ORF">GCK72_013164</name>
</gene>
<keyword evidence="3" id="KW-0964">Secreted</keyword>
<evidence type="ECO:0000313" key="6">
    <source>
        <dbReference type="EMBL" id="EFP10572.1"/>
    </source>
</evidence>
<accession>E3NNE4</accession>
<proteinExistence type="inferred from homology"/>
<organism evidence="8">
    <name type="scientific">Caenorhabditis remanei</name>
    <name type="common">Caenorhabditis vulgaris</name>
    <dbReference type="NCBI Taxonomy" id="31234"/>
    <lineage>
        <taxon>Eukaryota</taxon>
        <taxon>Metazoa</taxon>
        <taxon>Ecdysozoa</taxon>
        <taxon>Nematoda</taxon>
        <taxon>Chromadorea</taxon>
        <taxon>Rhabditida</taxon>
        <taxon>Rhabditina</taxon>
        <taxon>Rhabditomorpha</taxon>
        <taxon>Rhabditoidea</taxon>
        <taxon>Rhabditidae</taxon>
        <taxon>Peloderinae</taxon>
        <taxon>Caenorhabditis</taxon>
    </lineage>
</organism>
<reference evidence="7 9" key="2">
    <citation type="submission" date="2019-12" db="EMBL/GenBank/DDBJ databases">
        <title>Chromosome-level assembly of the Caenorhabditis remanei genome.</title>
        <authorList>
            <person name="Teterina A.A."/>
            <person name="Willis J.H."/>
            <person name="Phillips P.C."/>
        </authorList>
    </citation>
    <scope>NUCLEOTIDE SEQUENCE [LARGE SCALE GENOMIC DNA]</scope>
    <source>
        <strain evidence="7 9">PX506</strain>
        <tissue evidence="7">Whole organism</tissue>
    </source>
</reference>
<evidence type="ECO:0000256" key="4">
    <source>
        <dbReference type="ARBA" id="ARBA00022729"/>
    </source>
</evidence>
<dbReference type="InterPro" id="IPR009981">
    <property type="entry name" value="DUF1505"/>
</dbReference>
<dbReference type="EMBL" id="DS269203">
    <property type="protein sequence ID" value="EFP10572.1"/>
    <property type="molecule type" value="Genomic_DNA"/>
</dbReference>
<feature type="signal peptide" evidence="5">
    <location>
        <begin position="1"/>
        <end position="18"/>
    </location>
</feature>
<evidence type="ECO:0000313" key="9">
    <source>
        <dbReference type="Proteomes" id="UP000483820"/>
    </source>
</evidence>
<sequence>MNFLLPSVLVLSVTLLLAAPNPIRSELIDIFQQSRMCNDINSNENGVFTTYHHCLHFATWKLSVDGVCTISMYSNKTLTLTPQGNVPVDPTNGVPQCSKTPCGVFTQNVVDCSVAFDEEHLAQLE</sequence>
<dbReference type="FunCoup" id="E3NNE4">
    <property type="interactions" value="542"/>
</dbReference>
<dbReference type="EMBL" id="WUAV01000004">
    <property type="protein sequence ID" value="KAF1756710.1"/>
    <property type="molecule type" value="Genomic_DNA"/>
</dbReference>
<dbReference type="HOGENOM" id="CLU_2028770_0_0_1"/>
<reference evidence="6" key="1">
    <citation type="submission" date="2007-07" db="EMBL/GenBank/DDBJ databases">
        <title>PCAP assembly of the Caenorhabditis remanei genome.</title>
        <authorList>
            <consortium name="The Caenorhabditis remanei Sequencing Consortium"/>
            <person name="Wilson R.K."/>
        </authorList>
    </citation>
    <scope>NUCLEOTIDE SEQUENCE [LARGE SCALE GENOMIC DNA]</scope>
    <source>
        <strain evidence="6">PB4641</strain>
    </source>
</reference>
<keyword evidence="8" id="KW-1185">Reference proteome</keyword>